<evidence type="ECO:0000256" key="2">
    <source>
        <dbReference type="SAM" id="SignalP"/>
    </source>
</evidence>
<reference evidence="3" key="1">
    <citation type="submission" date="2023-06" db="EMBL/GenBank/DDBJ databases">
        <title>Genome-scale phylogeny and comparative genomics of the fungal order Sordariales.</title>
        <authorList>
            <consortium name="Lawrence Berkeley National Laboratory"/>
            <person name="Hensen N."/>
            <person name="Bonometti L."/>
            <person name="Westerberg I."/>
            <person name="Brannstrom I.O."/>
            <person name="Guillou S."/>
            <person name="Cros-Aarteil S."/>
            <person name="Calhoun S."/>
            <person name="Haridas S."/>
            <person name="Kuo A."/>
            <person name="Mondo S."/>
            <person name="Pangilinan J."/>
            <person name="Riley R."/>
            <person name="Labutti K."/>
            <person name="Andreopoulos B."/>
            <person name="Lipzen A."/>
            <person name="Chen C."/>
            <person name="Yanf M."/>
            <person name="Daum C."/>
            <person name="Ng V."/>
            <person name="Clum A."/>
            <person name="Steindorff A."/>
            <person name="Ohm R."/>
            <person name="Martin F."/>
            <person name="Silar P."/>
            <person name="Natvig D."/>
            <person name="Lalanne C."/>
            <person name="Gautier V."/>
            <person name="Ament-Velasquez S.L."/>
            <person name="Kruys A."/>
            <person name="Hutchinson M.I."/>
            <person name="Powell A.J."/>
            <person name="Barry K."/>
            <person name="Miller A.N."/>
            <person name="Grigoriev I.V."/>
            <person name="Debuchy R."/>
            <person name="Gladieux P."/>
            <person name="Thoren M.H."/>
            <person name="Johannesson H."/>
        </authorList>
    </citation>
    <scope>NUCLEOTIDE SEQUENCE</scope>
    <source>
        <strain evidence="3">SMH4607-1</strain>
    </source>
</reference>
<dbReference type="AlphaFoldDB" id="A0AA40A1H5"/>
<comment type="caution">
    <text evidence="3">The sequence shown here is derived from an EMBL/GenBank/DDBJ whole genome shotgun (WGS) entry which is preliminary data.</text>
</comment>
<accession>A0AA40A1H5</accession>
<proteinExistence type="predicted"/>
<evidence type="ECO:0000256" key="1">
    <source>
        <dbReference type="SAM" id="MobiDB-lite"/>
    </source>
</evidence>
<feature type="chain" id="PRO_5041317920" description="GPI anchored serine-threonine rich protein" evidence="2">
    <location>
        <begin position="18"/>
        <end position="169"/>
    </location>
</feature>
<protein>
    <recommendedName>
        <fullName evidence="5">GPI anchored serine-threonine rich protein</fullName>
    </recommendedName>
</protein>
<evidence type="ECO:0000313" key="3">
    <source>
        <dbReference type="EMBL" id="KAK0707576.1"/>
    </source>
</evidence>
<feature type="region of interest" description="Disordered" evidence="1">
    <location>
        <begin position="99"/>
        <end position="138"/>
    </location>
</feature>
<dbReference type="PROSITE" id="PS51257">
    <property type="entry name" value="PROKAR_LIPOPROTEIN"/>
    <property type="match status" value="1"/>
</dbReference>
<name>A0AA40A1H5_9PEZI</name>
<evidence type="ECO:0008006" key="5">
    <source>
        <dbReference type="Google" id="ProtNLM"/>
    </source>
</evidence>
<feature type="signal peptide" evidence="2">
    <location>
        <begin position="1"/>
        <end position="17"/>
    </location>
</feature>
<keyword evidence="4" id="KW-1185">Reference proteome</keyword>
<keyword evidence="2" id="KW-0732">Signal</keyword>
<dbReference type="EMBL" id="JAUKUA010000006">
    <property type="protein sequence ID" value="KAK0707576.1"/>
    <property type="molecule type" value="Genomic_DNA"/>
</dbReference>
<sequence>MKSILFPIAIFASAALAQTTSACAADYIVEACLGTENAKLASCGTNDYVCSCAAYANILTCYNNCPNDPRKYETQGQQQIFCGYASQFPSTQTKAVATPTAATTKGSANTNAAETTADAGASETNAGAGSGTATGSAASATKTTNGAADLAMNAGGVLAVVAGVVAAVL</sequence>
<dbReference type="Proteomes" id="UP001172102">
    <property type="component" value="Unassembled WGS sequence"/>
</dbReference>
<organism evidence="3 4">
    <name type="scientific">Lasiosphaeris hirsuta</name>
    <dbReference type="NCBI Taxonomy" id="260670"/>
    <lineage>
        <taxon>Eukaryota</taxon>
        <taxon>Fungi</taxon>
        <taxon>Dikarya</taxon>
        <taxon>Ascomycota</taxon>
        <taxon>Pezizomycotina</taxon>
        <taxon>Sordariomycetes</taxon>
        <taxon>Sordariomycetidae</taxon>
        <taxon>Sordariales</taxon>
        <taxon>Lasiosphaeriaceae</taxon>
        <taxon>Lasiosphaeris</taxon>
    </lineage>
</organism>
<evidence type="ECO:0000313" key="4">
    <source>
        <dbReference type="Proteomes" id="UP001172102"/>
    </source>
</evidence>
<gene>
    <name evidence="3" type="ORF">B0H67DRAFT_647748</name>
</gene>